<accession>A0A229SWG4</accession>
<dbReference type="CDD" id="cd15831">
    <property type="entry name" value="BTAD"/>
    <property type="match status" value="1"/>
</dbReference>
<dbReference type="PRINTS" id="PR00364">
    <property type="entry name" value="DISEASERSIST"/>
</dbReference>
<protein>
    <submittedName>
        <fullName evidence="9">AfsR family transcriptional regulator</fullName>
    </submittedName>
</protein>
<dbReference type="SUPFAM" id="SSF46894">
    <property type="entry name" value="C-terminal effector domain of the bipartite response regulators"/>
    <property type="match status" value="1"/>
</dbReference>
<reference evidence="10" key="1">
    <citation type="submission" date="2017-07" db="EMBL/GenBank/DDBJ databases">
        <title>Comparative genome mining reveals phylogenetic distribution patterns of secondary metabolites in Amycolatopsis.</title>
        <authorList>
            <person name="Adamek M."/>
            <person name="Alanjary M."/>
            <person name="Sales-Ortells H."/>
            <person name="Goodfellow M."/>
            <person name="Bull A.T."/>
            <person name="Kalinowski J."/>
            <person name="Ziemert N."/>
        </authorList>
    </citation>
    <scope>NUCLEOTIDE SEQUENCE [LARGE SCALE GENOMIC DNA]</scope>
    <source>
        <strain evidence="10">H5</strain>
    </source>
</reference>
<comment type="similarity">
    <text evidence="1">Belongs to the AfsR/DnrI/RedD regulatory family.</text>
</comment>
<evidence type="ECO:0000256" key="3">
    <source>
        <dbReference type="ARBA" id="ARBA00023125"/>
    </source>
</evidence>
<evidence type="ECO:0000313" key="10">
    <source>
        <dbReference type="Proteomes" id="UP000215199"/>
    </source>
</evidence>
<dbReference type="SMART" id="SM00862">
    <property type="entry name" value="Trans_reg_C"/>
    <property type="match status" value="1"/>
</dbReference>
<dbReference type="InterPro" id="IPR019734">
    <property type="entry name" value="TPR_rpt"/>
</dbReference>
<dbReference type="SMART" id="SM00028">
    <property type="entry name" value="TPR"/>
    <property type="match status" value="7"/>
</dbReference>
<dbReference type="OrthoDB" id="7628974at2"/>
<dbReference type="PANTHER" id="PTHR35807:SF1">
    <property type="entry name" value="TRANSCRIPTIONAL REGULATOR REDD"/>
    <property type="match status" value="1"/>
</dbReference>
<dbReference type="InterPro" id="IPR016032">
    <property type="entry name" value="Sig_transdc_resp-reg_C-effctor"/>
</dbReference>
<dbReference type="GO" id="GO:0000160">
    <property type="term" value="P:phosphorelay signal transduction system"/>
    <property type="evidence" value="ECO:0007669"/>
    <property type="project" value="InterPro"/>
</dbReference>
<dbReference type="Gene3D" id="1.25.40.10">
    <property type="entry name" value="Tetratricopeptide repeat domain"/>
    <property type="match status" value="2"/>
</dbReference>
<dbReference type="EMBL" id="NMUL01000034">
    <property type="protein sequence ID" value="OXM63306.1"/>
    <property type="molecule type" value="Genomic_DNA"/>
</dbReference>
<gene>
    <name evidence="9" type="ORF">CF165_30890</name>
</gene>
<dbReference type="Pfam" id="PF13424">
    <property type="entry name" value="TPR_12"/>
    <property type="match status" value="3"/>
</dbReference>
<dbReference type="Pfam" id="PF00486">
    <property type="entry name" value="Trans_reg_C"/>
    <property type="match status" value="1"/>
</dbReference>
<feature type="domain" description="OmpR/PhoB-type" evidence="8">
    <location>
        <begin position="1"/>
        <end position="95"/>
    </location>
</feature>
<dbReference type="InterPro" id="IPR001867">
    <property type="entry name" value="OmpR/PhoB-type_DNA-bd"/>
</dbReference>
<dbReference type="GO" id="GO:0003677">
    <property type="term" value="F:DNA binding"/>
    <property type="evidence" value="ECO:0007669"/>
    <property type="project" value="UniProtKB-UniRule"/>
</dbReference>
<feature type="compositionally biased region" description="Basic and acidic residues" evidence="7">
    <location>
        <begin position="253"/>
        <end position="267"/>
    </location>
</feature>
<organism evidence="9 10">
    <name type="scientific">Amycolatopsis vastitatis</name>
    <dbReference type="NCBI Taxonomy" id="1905142"/>
    <lineage>
        <taxon>Bacteria</taxon>
        <taxon>Bacillati</taxon>
        <taxon>Actinomycetota</taxon>
        <taxon>Actinomycetes</taxon>
        <taxon>Pseudonocardiales</taxon>
        <taxon>Pseudonocardiaceae</taxon>
        <taxon>Amycolatopsis</taxon>
    </lineage>
</organism>
<evidence type="ECO:0000259" key="8">
    <source>
        <dbReference type="PROSITE" id="PS51755"/>
    </source>
</evidence>
<dbReference type="InterPro" id="IPR051677">
    <property type="entry name" value="AfsR-DnrI-RedD_regulator"/>
</dbReference>
<dbReference type="Gene3D" id="1.10.10.10">
    <property type="entry name" value="Winged helix-like DNA-binding domain superfamily/Winged helix DNA-binding domain"/>
    <property type="match status" value="1"/>
</dbReference>
<dbReference type="PANTHER" id="PTHR35807">
    <property type="entry name" value="TRANSCRIPTIONAL REGULATOR REDD-RELATED"/>
    <property type="match status" value="1"/>
</dbReference>
<feature type="repeat" description="TPR" evidence="5">
    <location>
        <begin position="761"/>
        <end position="794"/>
    </location>
</feature>
<keyword evidence="10" id="KW-1185">Reference proteome</keyword>
<evidence type="ECO:0000256" key="7">
    <source>
        <dbReference type="SAM" id="MobiDB-lite"/>
    </source>
</evidence>
<evidence type="ECO:0000256" key="6">
    <source>
        <dbReference type="PROSITE-ProRule" id="PRU01091"/>
    </source>
</evidence>
<dbReference type="InterPro" id="IPR011990">
    <property type="entry name" value="TPR-like_helical_dom_sf"/>
</dbReference>
<dbReference type="Pfam" id="PF03704">
    <property type="entry name" value="BTAD"/>
    <property type="match status" value="1"/>
</dbReference>
<dbReference type="AlphaFoldDB" id="A0A229SWG4"/>
<keyword evidence="4" id="KW-0804">Transcription</keyword>
<feature type="repeat" description="TPR" evidence="5">
    <location>
        <begin position="721"/>
        <end position="754"/>
    </location>
</feature>
<comment type="caution">
    <text evidence="9">The sequence shown here is derived from an EMBL/GenBank/DDBJ whole genome shotgun (WGS) entry which is preliminary data.</text>
</comment>
<feature type="DNA-binding region" description="OmpR/PhoB-type" evidence="6">
    <location>
        <begin position="1"/>
        <end position="95"/>
    </location>
</feature>
<dbReference type="RefSeq" id="WP_093951117.1">
    <property type="nucleotide sequence ID" value="NZ_NMUL01000034.1"/>
</dbReference>
<dbReference type="Proteomes" id="UP000215199">
    <property type="component" value="Unassembled WGS sequence"/>
</dbReference>
<dbReference type="Gene3D" id="3.40.50.300">
    <property type="entry name" value="P-loop containing nucleotide triphosphate hydrolases"/>
    <property type="match status" value="1"/>
</dbReference>
<dbReference type="SUPFAM" id="SSF52540">
    <property type="entry name" value="P-loop containing nucleoside triphosphate hydrolases"/>
    <property type="match status" value="1"/>
</dbReference>
<feature type="repeat" description="TPR" evidence="5">
    <location>
        <begin position="841"/>
        <end position="874"/>
    </location>
</feature>
<dbReference type="Pfam" id="PF00931">
    <property type="entry name" value="NB-ARC"/>
    <property type="match status" value="1"/>
</dbReference>
<feature type="region of interest" description="Disordered" evidence="7">
    <location>
        <begin position="249"/>
        <end position="276"/>
    </location>
</feature>
<dbReference type="InterPro" id="IPR002182">
    <property type="entry name" value="NB-ARC"/>
</dbReference>
<dbReference type="InterPro" id="IPR005158">
    <property type="entry name" value="BTAD"/>
</dbReference>
<evidence type="ECO:0000256" key="1">
    <source>
        <dbReference type="ARBA" id="ARBA00005820"/>
    </source>
</evidence>
<dbReference type="GO" id="GO:0006355">
    <property type="term" value="P:regulation of DNA-templated transcription"/>
    <property type="evidence" value="ECO:0007669"/>
    <property type="project" value="InterPro"/>
</dbReference>
<dbReference type="InterPro" id="IPR027417">
    <property type="entry name" value="P-loop_NTPase"/>
</dbReference>
<evidence type="ECO:0000256" key="2">
    <source>
        <dbReference type="ARBA" id="ARBA00023015"/>
    </source>
</evidence>
<dbReference type="PROSITE" id="PS51755">
    <property type="entry name" value="OMPR_PHOB"/>
    <property type="match status" value="1"/>
</dbReference>
<sequence length="1076" mass="115705">MRYSILGPLEVSENGRRLALGGPQQRALLAVLLLNAGTVVSTDRLVECLWGQRPPAAARSLLQGCVSELRRALWPDVASGRRPLVTRPPGYCLETGPDELDLDRFERLVAAANRTATGGSRTAWEQTAVLLGQALALWRGPALDGTALDACQADVARLDERRLTVLHQRIDAELRAGHHASLVGELESLTRAHPLRERFWAQLMTALHGADRQGEALAAFQRVRGILVEQLGVEPGAALRRLHAEILGGADPGETRRPRAEAAEPRRPVPAQLPPATTAFTGRDEHLEQLDLVTADDSGATALAVVSGTAGVGKTALAVHWAHRVRDRFADGQLYVDLRGYASAPPMRPIEALARFLQSLGVPAEHVPVEPDQAAGLWRSLLADKRMLVVLDNAHSAGQVRPLLPGSAGCVVLVTSRSRLAGIVAREGGHPLTLDVLGHQEAVTLLGRLLGEERVRAEAAETAQLAERCGRLPLALRIAAANLRCRPGRRIADQVADLAGAERLNALQIEDDEESAVRAAFALSYHAVDEPSRRLFRRLGLVPGQDFTVPAAAVLVECTPADARRRLDQLTGTHLVGQDGDRYHLHDLLRLYAAERAGAEDDVAQRAAAVWRLCEWYLRTADAAAKLLYPTAVRLDPPGFAGPPVVFSDHTEALSWLDTEIGNLVAAIRHCAGHRLERIAWLLADTLRGYFMLRVLPVEWAATAEIAWSAAVTADDPKAQMAAQLSLAGLHMRQSRFTEAIEHYRRTLAIDERVRWPRGASTALGNLGAVYLSSGRLPEAADHFAQGLEVDRRTGWRGGQASKLGNLGVVDLQRGRLGQAASHLREALALFTELGSRHGTAMALANLGAVLHQLGDYPEAMDLLTRAAKLHHELGDRGTEADDEIVLAQVHRDLGDLTRALRLADGALALAAEVGERHYEADALNVIGSVRLRLGACDAAAESHRRARELAERTDLRLPGVVALIGLAEARRGLGEPGHALRHAREAAALSDIAGFRVHHGQAMVAQTEALTDLGRHAAAAHQAALALDLQRTTGHRLGTAQAQLALARALAPSDPGAAAVHRQRAQLTLAALGCS</sequence>
<dbReference type="GO" id="GO:0043531">
    <property type="term" value="F:ADP binding"/>
    <property type="evidence" value="ECO:0007669"/>
    <property type="project" value="InterPro"/>
</dbReference>
<keyword evidence="2" id="KW-0805">Transcription regulation</keyword>
<evidence type="ECO:0000256" key="5">
    <source>
        <dbReference type="PROSITE-ProRule" id="PRU00339"/>
    </source>
</evidence>
<keyword evidence="5" id="KW-0802">TPR repeat</keyword>
<evidence type="ECO:0000313" key="9">
    <source>
        <dbReference type="EMBL" id="OXM63306.1"/>
    </source>
</evidence>
<dbReference type="PROSITE" id="PS50005">
    <property type="entry name" value="TPR"/>
    <property type="match status" value="3"/>
</dbReference>
<proteinExistence type="inferred from homology"/>
<evidence type="ECO:0000256" key="4">
    <source>
        <dbReference type="ARBA" id="ARBA00023163"/>
    </source>
</evidence>
<dbReference type="SMART" id="SM01043">
    <property type="entry name" value="BTAD"/>
    <property type="match status" value="1"/>
</dbReference>
<dbReference type="SUPFAM" id="SSF48452">
    <property type="entry name" value="TPR-like"/>
    <property type="match status" value="3"/>
</dbReference>
<name>A0A229SWG4_9PSEU</name>
<dbReference type="InterPro" id="IPR036388">
    <property type="entry name" value="WH-like_DNA-bd_sf"/>
</dbReference>
<keyword evidence="3 6" id="KW-0238">DNA-binding</keyword>